<name>A0A517Z395_9PLAN</name>
<keyword evidence="2" id="KW-1185">Reference proteome</keyword>
<dbReference type="OrthoDB" id="6293634at2"/>
<dbReference type="AlphaFoldDB" id="A0A517Z395"/>
<evidence type="ECO:0000313" key="2">
    <source>
        <dbReference type="Proteomes" id="UP000320496"/>
    </source>
</evidence>
<gene>
    <name evidence="1" type="ORF">Mal4_12730</name>
</gene>
<dbReference type="EMBL" id="CP036275">
    <property type="protein sequence ID" value="QDU36970.1"/>
    <property type="molecule type" value="Genomic_DNA"/>
</dbReference>
<evidence type="ECO:0008006" key="3">
    <source>
        <dbReference type="Google" id="ProtNLM"/>
    </source>
</evidence>
<dbReference type="Proteomes" id="UP000320496">
    <property type="component" value="Chromosome"/>
</dbReference>
<proteinExistence type="predicted"/>
<dbReference type="KEGG" id="mri:Mal4_12730"/>
<accession>A0A517Z395</accession>
<organism evidence="1 2">
    <name type="scientific">Maioricimonas rarisocia</name>
    <dbReference type="NCBI Taxonomy" id="2528026"/>
    <lineage>
        <taxon>Bacteria</taxon>
        <taxon>Pseudomonadati</taxon>
        <taxon>Planctomycetota</taxon>
        <taxon>Planctomycetia</taxon>
        <taxon>Planctomycetales</taxon>
        <taxon>Planctomycetaceae</taxon>
        <taxon>Maioricimonas</taxon>
    </lineage>
</organism>
<reference evidence="1 2" key="1">
    <citation type="submission" date="2019-02" db="EMBL/GenBank/DDBJ databases">
        <title>Deep-cultivation of Planctomycetes and their phenomic and genomic characterization uncovers novel biology.</title>
        <authorList>
            <person name="Wiegand S."/>
            <person name="Jogler M."/>
            <person name="Boedeker C."/>
            <person name="Pinto D."/>
            <person name="Vollmers J."/>
            <person name="Rivas-Marin E."/>
            <person name="Kohn T."/>
            <person name="Peeters S.H."/>
            <person name="Heuer A."/>
            <person name="Rast P."/>
            <person name="Oberbeckmann S."/>
            <person name="Bunk B."/>
            <person name="Jeske O."/>
            <person name="Meyerdierks A."/>
            <person name="Storesund J.E."/>
            <person name="Kallscheuer N."/>
            <person name="Luecker S."/>
            <person name="Lage O.M."/>
            <person name="Pohl T."/>
            <person name="Merkel B.J."/>
            <person name="Hornburger P."/>
            <person name="Mueller R.-W."/>
            <person name="Bruemmer F."/>
            <person name="Labrenz M."/>
            <person name="Spormann A.M."/>
            <person name="Op den Camp H."/>
            <person name="Overmann J."/>
            <person name="Amann R."/>
            <person name="Jetten M.S.M."/>
            <person name="Mascher T."/>
            <person name="Medema M.H."/>
            <person name="Devos D.P."/>
            <person name="Kaster A.-K."/>
            <person name="Ovreas L."/>
            <person name="Rohde M."/>
            <person name="Galperin M.Y."/>
            <person name="Jogler C."/>
        </authorList>
    </citation>
    <scope>NUCLEOTIDE SEQUENCE [LARGE SCALE GENOMIC DNA]</scope>
    <source>
        <strain evidence="1 2">Mal4</strain>
    </source>
</reference>
<dbReference type="RefSeq" id="WP_145367591.1">
    <property type="nucleotide sequence ID" value="NZ_CP036275.1"/>
</dbReference>
<evidence type="ECO:0000313" key="1">
    <source>
        <dbReference type="EMBL" id="QDU36970.1"/>
    </source>
</evidence>
<protein>
    <recommendedName>
        <fullName evidence="3">DUF4926 domain-containing protein</fullName>
    </recommendedName>
</protein>
<sequence>MVRLREHDTVRVAQLLTPQRPFDGTEGVSRSPRVGDVATICHEYDPDDSEAPVSVEMVDGQGNTVWLADFHRTELEPAP</sequence>